<gene>
    <name evidence="4" type="ORF">QE152_g18971</name>
</gene>
<evidence type="ECO:0000313" key="4">
    <source>
        <dbReference type="EMBL" id="KAK9727833.1"/>
    </source>
</evidence>
<organism evidence="4 5">
    <name type="scientific">Popillia japonica</name>
    <name type="common">Japanese beetle</name>
    <dbReference type="NCBI Taxonomy" id="7064"/>
    <lineage>
        <taxon>Eukaryota</taxon>
        <taxon>Metazoa</taxon>
        <taxon>Ecdysozoa</taxon>
        <taxon>Arthropoda</taxon>
        <taxon>Hexapoda</taxon>
        <taxon>Insecta</taxon>
        <taxon>Pterygota</taxon>
        <taxon>Neoptera</taxon>
        <taxon>Endopterygota</taxon>
        <taxon>Coleoptera</taxon>
        <taxon>Polyphaga</taxon>
        <taxon>Scarabaeiformia</taxon>
        <taxon>Scarabaeidae</taxon>
        <taxon>Rutelinae</taxon>
        <taxon>Popillia</taxon>
    </lineage>
</organism>
<dbReference type="SUPFAM" id="SSF57756">
    <property type="entry name" value="Retrovirus zinc finger-like domains"/>
    <property type="match status" value="1"/>
</dbReference>
<dbReference type="EMBL" id="JASPKY010000175">
    <property type="protein sequence ID" value="KAK9727833.1"/>
    <property type="molecule type" value="Genomic_DNA"/>
</dbReference>
<evidence type="ECO:0000256" key="1">
    <source>
        <dbReference type="PROSITE-ProRule" id="PRU00047"/>
    </source>
</evidence>
<feature type="region of interest" description="Disordered" evidence="2">
    <location>
        <begin position="134"/>
        <end position="192"/>
    </location>
</feature>
<dbReference type="Proteomes" id="UP001458880">
    <property type="component" value="Unassembled WGS sequence"/>
</dbReference>
<dbReference type="AlphaFoldDB" id="A0AAW1L3T5"/>
<evidence type="ECO:0000259" key="3">
    <source>
        <dbReference type="PROSITE" id="PS50158"/>
    </source>
</evidence>
<dbReference type="GO" id="GO:0008270">
    <property type="term" value="F:zinc ion binding"/>
    <property type="evidence" value="ECO:0007669"/>
    <property type="project" value="UniProtKB-KW"/>
</dbReference>
<name>A0AAW1L3T5_POPJA</name>
<reference evidence="4 5" key="1">
    <citation type="journal article" date="2024" name="BMC Genomics">
        <title>De novo assembly and annotation of Popillia japonica's genome with initial clues to its potential as an invasive pest.</title>
        <authorList>
            <person name="Cucini C."/>
            <person name="Boschi S."/>
            <person name="Funari R."/>
            <person name="Cardaioli E."/>
            <person name="Iannotti N."/>
            <person name="Marturano G."/>
            <person name="Paoli F."/>
            <person name="Bruttini M."/>
            <person name="Carapelli A."/>
            <person name="Frati F."/>
            <person name="Nardi F."/>
        </authorList>
    </citation>
    <scope>NUCLEOTIDE SEQUENCE [LARGE SCALE GENOMIC DNA]</scope>
    <source>
        <strain evidence="4">DMR45628</strain>
    </source>
</reference>
<evidence type="ECO:0000256" key="2">
    <source>
        <dbReference type="SAM" id="MobiDB-lite"/>
    </source>
</evidence>
<feature type="compositionally biased region" description="Basic and acidic residues" evidence="2">
    <location>
        <begin position="160"/>
        <end position="176"/>
    </location>
</feature>
<keyword evidence="1" id="KW-0479">Metal-binding</keyword>
<proteinExistence type="predicted"/>
<sequence length="192" mass="22534">MIKKLKDTFQRKSVISKIHYRRKLLTLKLKDDEKLEEYFARFDDIIRELECADEKLNETDKICHLLIGLDEKYDKVITAIEILNNDIKLDFVKTRLLDEELKFNMGQANSKNENDVAFICYRCNKPGHFAAQCREKGRGRGSGQKGQQRHRGRGYRGWQRGHDRQGDKQQKQEDMQRNQQQASLAEGSLAFL</sequence>
<dbReference type="Pfam" id="PF14223">
    <property type="entry name" value="Retrotran_gag_2"/>
    <property type="match status" value="1"/>
</dbReference>
<comment type="caution">
    <text evidence="4">The sequence shown here is derived from an EMBL/GenBank/DDBJ whole genome shotgun (WGS) entry which is preliminary data.</text>
</comment>
<keyword evidence="5" id="KW-1185">Reference proteome</keyword>
<dbReference type="InterPro" id="IPR036875">
    <property type="entry name" value="Znf_CCHC_sf"/>
</dbReference>
<keyword evidence="1" id="KW-0862">Zinc</keyword>
<evidence type="ECO:0000313" key="5">
    <source>
        <dbReference type="Proteomes" id="UP001458880"/>
    </source>
</evidence>
<protein>
    <submittedName>
        <fullName evidence="4">Zinc knuckle</fullName>
    </submittedName>
</protein>
<dbReference type="PANTHER" id="PTHR47481">
    <property type="match status" value="1"/>
</dbReference>
<keyword evidence="1" id="KW-0863">Zinc-finger</keyword>
<feature type="domain" description="CCHC-type" evidence="3">
    <location>
        <begin position="120"/>
        <end position="135"/>
    </location>
</feature>
<dbReference type="PROSITE" id="PS50158">
    <property type="entry name" value="ZF_CCHC"/>
    <property type="match status" value="1"/>
</dbReference>
<dbReference type="Gene3D" id="4.10.60.10">
    <property type="entry name" value="Zinc finger, CCHC-type"/>
    <property type="match status" value="1"/>
</dbReference>
<dbReference type="PANTHER" id="PTHR47481:SF7">
    <property type="entry name" value="CCHC-TYPE DOMAIN-CONTAINING PROTEIN"/>
    <property type="match status" value="1"/>
</dbReference>
<dbReference type="Pfam" id="PF00098">
    <property type="entry name" value="zf-CCHC"/>
    <property type="match status" value="1"/>
</dbReference>
<accession>A0AAW1L3T5</accession>
<dbReference type="InterPro" id="IPR001878">
    <property type="entry name" value="Znf_CCHC"/>
</dbReference>
<dbReference type="GO" id="GO:0003676">
    <property type="term" value="F:nucleic acid binding"/>
    <property type="evidence" value="ECO:0007669"/>
    <property type="project" value="InterPro"/>
</dbReference>
<dbReference type="SMART" id="SM00343">
    <property type="entry name" value="ZnF_C2HC"/>
    <property type="match status" value="1"/>
</dbReference>